<dbReference type="Pfam" id="PF18962">
    <property type="entry name" value="Por_Secre_tail"/>
    <property type="match status" value="1"/>
</dbReference>
<dbReference type="KEGG" id="als:DJ013_21685"/>
<feature type="domain" description="Ig-like" evidence="4">
    <location>
        <begin position="1783"/>
        <end position="1880"/>
    </location>
</feature>
<dbReference type="OrthoDB" id="1488158at2"/>
<reference evidence="5 6" key="1">
    <citation type="submission" date="2018-05" db="EMBL/GenBank/DDBJ databases">
        <title>Complete genome sequence of Arcticibacterium luteifluviistationis SM1504T, a cytophagaceae bacterium isolated from Arctic surface seawater.</title>
        <authorList>
            <person name="Li Y."/>
            <person name="Qin Q.-L."/>
        </authorList>
    </citation>
    <scope>NUCLEOTIDE SEQUENCE [LARGE SCALE GENOMIC DNA]</scope>
    <source>
        <strain evidence="5 6">SM1504</strain>
    </source>
</reference>
<feature type="domain" description="Ig-like" evidence="4">
    <location>
        <begin position="126"/>
        <end position="207"/>
    </location>
</feature>
<dbReference type="RefSeq" id="WP_111374020.1">
    <property type="nucleotide sequence ID" value="NZ_CP029480.1"/>
</dbReference>
<keyword evidence="1 3" id="KW-0732">Signal</keyword>
<sequence length="2847" mass="304678">MKEFYLSILFSIVSLISFAQNPTITTQPYLNGGFVCYGTDAEIRANVTNADTYQLQTKNTVLNTYSDFGGYTGNATTGAITINLANVTQELTLRVTFTNANGTTNSDDFQVFAQRPSFTIQPQNQVQCSGEDIYFYMDEVAGNTYEWERSNNGAAFSTSGFASKIKNENTSTLWIDGANSAEENDSFRCKVTDANGCENTSNAGTISINSSGTIQPTSSTEFCEDGFANFSLNASGVKGTIDSYQWTANDGTSNFSGSEFEEVSALSFNVNKVPANLSGVEVTLQFTNSLMQPNGSLAGGTCAYTKERAGGYYTTNPKPVGPTAIAADSVCGSGVVNLEVTDSRTDWNWSATADGAVLGTGKTFATPSLSSSAFYYVSYTDANNCKSGPDSVLATVNPLPTLTLGTIAPVCPGVSTFEIPYTNLSAGADKFSLTLSSGTMPDFAAISDAAITATALTIALPSNAANGNYTFNLVLGNSATECLSEVIPVNLYIQKATSITTQPMVAEICEGESHTFSVVGDGEGTVTYQWYFETNLISGAESASYQISNAALSNGGSYHCKVTATCGFVNSSAVALTVKPKTKISTQPVSETVCEGSELSFSVAATGSGTLTYQWKKDGNNVGTNSNTLSLTDVSASDNGAKITCMVQGDCGDSLSAEATLTVYALPLAPAVVDTGYCLNSTPNALTAMASGSNQLNWYGNSETGGTASSVAPSPSTSAAGTVNYYVSQTDANSCESDRAVIQVKVTNAVTANLSTSTSAVCAHGEINKTVLFTIAGQNGDGNYVYQWGKDNVDINSETNETYTGSGAGDYYVKVVSGYCDVTKTATINSVLASENQGPTISGSGLVLPYTVCPSGSATFSATTNTAGTDFKWYASPTGNVSLNNSAIYNISNILSDRTYYAAVQQTDGLTTCETERTAVSIAVYDAPSIIETITPESCQGEGDGSFSLAPQTGNIPYQFKLDAGSFQTGNVFNNLTAQAYQITLQDNKGCSATTSLNMTAGAAPVFTTQPLSQTNCDGNTVTFETITDAAYTMSWEKKLPDGDWAVIAGETDVDLRLTNVGNATNPHGTSYRATAASSSCSTVSDEVVLSVNDYAENLASQDVCAGDLVTWIPPATVGTIQNYEWQRKVSGGSFVVAQSGTSPNYVINAVTGGEEADQYRVKITFGKTGGTCLETSDGGTLNVTEVTETTLTGTIEICEGESTPLTATGCNGTVTWSDIQEGESISVSPSETTVYTAVCDLNNCSVPASNNATVTVKPGIPAPTITATKKEVCFGDSTTLSVAGCGGAILWSSGENTMDIIAKSIGTVTYSATCSDLGCTSPVSNTIDITSYPELIAGSISESSDVNCAGFNPSTISNETSPMGGNGTLTISWEVSENCSDVSPTWAMVPSVSGETFNPTALIKTTCYRRKVVDECGTEVYSNISTIEIVDDPSVTVSSSESSICSNQSFTLTATVMGGTGVCNIIWQRNLKSSASGSSFWEDIPGTALTNTISDLENTGAATISVYFRAIYDCDLTNCNKATSDVFEVQVAPQIAVNVSSDKNDICEGESINVSAKGCHGNLTWFDANSDSLRGLSPTSSGYLVATCSISGCATVAKDSVEIMVRPGISAPTITATKSEICFGDSVTISIAGCSGDILWSNGETTSEIVVKPTSLVTYSTTCSANSCTSPTSNTIDVQGYPELIPGSIGISSDVNCAGFNPATISNENDAVGGKGVLSISWEMSEDCSALSPIWTPIPNETGMTFNPSTIQKTTCYRRKVMDECGTEVYSNVSTIEIVDDPSVIVSSTESSICSNQSFTLTATVNGGTGVCSTIWQRNLKSSASGSSFWEDIPGTALTNTISDLENTEAATISVYYRAIYDCDLTNCNKATSDAFEVQVLPSSEVALNISDSTVCIGNSVLLTASSCGGTLTWSDGGEGVLRTIEITGSASYTATCTSACGTYTATANLNAIPGFEPPVNTTPISAIQPDILTFSAAGTNLKWYASATVDTSLYAAPTESEIGEYTYYVSQSNSTCESPRIEINAAVYSPLTIVNQPADQFDCEGNSVYFSVEAIGAGTIFYQWQRKRPGETEFTDLKDDDEGIKFPLTRNLRVSAVGDNDNPVLSEYRCRMSDSLSYIQTYERVLYANVIDGTIPNVEACVGTDFEFRLYDFVRTTGDIMSFQWQIRDDVIDKWIDISDDFRTSGSQTANMTIKNIQTYDNRKYRCSLVFNTGGFQCTENTDQTILKVGSYPNRPPDLSAEYCQGKTTKTLSFNGKPNDELWYTHENKEAIGFKKAPKPSSDEAGVFTWWFTEITDENCESPKAKYTVIIHPEPEAPASIGPQFVNEGDTLFFDANGENLHWFTSRTGKAFTTETPAYTEIDEYKHYVSQSNDFGCESDRTLIISFIRGTLGFKKELEDRADCDGNSVRFVANGKGLGSLEYLWERKLPNDTLFREIEGETGSTLLVSKIGSEDNPHKTQFRVKVSDTTGVETSNAAYLLVNEITGSLNAQYYCTDDNWRVNLDSLNIQGKVNEYQLQVQPERSWVTLDTVFNIDSTRILSFYGLKDSVFTDSDYRIRMVFEAENGGTCARSTDEFNFRLDERPKKPEKLTEEICQYSEFELPAMDSLNYVWFETQNDTSLLTMIPLDSSGMFEYYYAHQDSITGCYSEKDTLQLGVLPVDSVFLMNNEFVFCTEDSTAILNIDGISNYSWYASDSLKTVLGDTLEVVLNEAQQETYLFETKYENGCTSPLTKIIVKVESCEANTPVEGEDNVAVNNVEGEPVCVTYPNPAKPNQTVDLYTENLVYESVEVFNSQGQTVPNTLYGAKGQSQKMSLNSDLRDGVYILRILGEYGNHCQWKMVVRE</sequence>
<protein>
    <recommendedName>
        <fullName evidence="4">Ig-like domain-containing protein</fullName>
    </recommendedName>
</protein>
<feature type="chain" id="PRO_5016254630" description="Ig-like domain-containing protein" evidence="3">
    <location>
        <begin position="20"/>
        <end position="2847"/>
    </location>
</feature>
<dbReference type="InterPro" id="IPR013783">
    <property type="entry name" value="Ig-like_fold"/>
</dbReference>
<dbReference type="PROSITE" id="PS50835">
    <property type="entry name" value="IG_LIKE"/>
    <property type="match status" value="5"/>
</dbReference>
<dbReference type="GO" id="GO:0005886">
    <property type="term" value="C:plasma membrane"/>
    <property type="evidence" value="ECO:0007669"/>
    <property type="project" value="TreeGrafter"/>
</dbReference>
<evidence type="ECO:0000256" key="3">
    <source>
        <dbReference type="SAM" id="SignalP"/>
    </source>
</evidence>
<dbReference type="InterPro" id="IPR044023">
    <property type="entry name" value="Ig_7"/>
</dbReference>
<feature type="domain" description="Ig-like" evidence="4">
    <location>
        <begin position="1434"/>
        <end position="1533"/>
    </location>
</feature>
<evidence type="ECO:0000313" key="5">
    <source>
        <dbReference type="EMBL" id="AWW00654.1"/>
    </source>
</evidence>
<dbReference type="InterPro" id="IPR050958">
    <property type="entry name" value="Cell_Adh-Cytoskel_Orgn"/>
</dbReference>
<dbReference type="InterPro" id="IPR026444">
    <property type="entry name" value="Secre_tail"/>
</dbReference>
<evidence type="ECO:0000313" key="6">
    <source>
        <dbReference type="Proteomes" id="UP000249873"/>
    </source>
</evidence>
<dbReference type="EMBL" id="CP029480">
    <property type="protein sequence ID" value="AWW00654.1"/>
    <property type="molecule type" value="Genomic_DNA"/>
</dbReference>
<gene>
    <name evidence="5" type="ORF">DJ013_21685</name>
</gene>
<keyword evidence="2" id="KW-1015">Disulfide bond</keyword>
<dbReference type="PANTHER" id="PTHR45080:SF8">
    <property type="entry name" value="IG-LIKE DOMAIN-CONTAINING PROTEIN"/>
    <property type="match status" value="1"/>
</dbReference>
<feature type="domain" description="Ig-like" evidence="4">
    <location>
        <begin position="580"/>
        <end position="662"/>
    </location>
</feature>
<evidence type="ECO:0000256" key="1">
    <source>
        <dbReference type="ARBA" id="ARBA00022729"/>
    </source>
</evidence>
<keyword evidence="6" id="KW-1185">Reference proteome</keyword>
<feature type="domain" description="Ig-like" evidence="4">
    <location>
        <begin position="488"/>
        <end position="575"/>
    </location>
</feature>
<dbReference type="InterPro" id="IPR003599">
    <property type="entry name" value="Ig_sub"/>
</dbReference>
<evidence type="ECO:0000259" key="4">
    <source>
        <dbReference type="PROSITE" id="PS50835"/>
    </source>
</evidence>
<dbReference type="Pfam" id="PF19081">
    <property type="entry name" value="Ig_7"/>
    <property type="match status" value="3"/>
</dbReference>
<dbReference type="Gene3D" id="2.60.40.10">
    <property type="entry name" value="Immunoglobulins"/>
    <property type="match status" value="3"/>
</dbReference>
<organism evidence="5 6">
    <name type="scientific">Arcticibacterium luteifluviistationis</name>
    <dbReference type="NCBI Taxonomy" id="1784714"/>
    <lineage>
        <taxon>Bacteria</taxon>
        <taxon>Pseudomonadati</taxon>
        <taxon>Bacteroidota</taxon>
        <taxon>Cytophagia</taxon>
        <taxon>Cytophagales</taxon>
        <taxon>Leadbetterellaceae</taxon>
        <taxon>Arcticibacterium</taxon>
    </lineage>
</organism>
<dbReference type="InterPro" id="IPR036179">
    <property type="entry name" value="Ig-like_dom_sf"/>
</dbReference>
<dbReference type="PANTHER" id="PTHR45080">
    <property type="entry name" value="CONTACTIN 5"/>
    <property type="match status" value="1"/>
</dbReference>
<feature type="signal peptide" evidence="3">
    <location>
        <begin position="1"/>
        <end position="19"/>
    </location>
</feature>
<name>A0A2Z4GIH5_9BACT</name>
<proteinExistence type="predicted"/>
<evidence type="ECO:0000256" key="2">
    <source>
        <dbReference type="ARBA" id="ARBA00023157"/>
    </source>
</evidence>
<dbReference type="NCBIfam" id="TIGR04183">
    <property type="entry name" value="Por_Secre_tail"/>
    <property type="match status" value="1"/>
</dbReference>
<dbReference type="GO" id="GO:0007156">
    <property type="term" value="P:homophilic cell adhesion via plasma membrane adhesion molecules"/>
    <property type="evidence" value="ECO:0007669"/>
    <property type="project" value="TreeGrafter"/>
</dbReference>
<dbReference type="Pfam" id="PF13927">
    <property type="entry name" value="Ig_3"/>
    <property type="match status" value="1"/>
</dbReference>
<dbReference type="Proteomes" id="UP000249873">
    <property type="component" value="Chromosome"/>
</dbReference>
<dbReference type="SUPFAM" id="SSF48726">
    <property type="entry name" value="Immunoglobulin"/>
    <property type="match status" value="3"/>
</dbReference>
<dbReference type="InterPro" id="IPR007110">
    <property type="entry name" value="Ig-like_dom"/>
</dbReference>
<dbReference type="SMART" id="SM00409">
    <property type="entry name" value="IG"/>
    <property type="match status" value="3"/>
</dbReference>
<accession>A0A2Z4GIH5</accession>